<dbReference type="InterPro" id="IPR029045">
    <property type="entry name" value="ClpP/crotonase-like_dom_sf"/>
</dbReference>
<dbReference type="Gene3D" id="1.10.1040.50">
    <property type="match status" value="1"/>
</dbReference>
<comment type="catalytic activity">
    <reaction evidence="15">
        <text>a (3S)-3-hydroxyacyl-CoA + NAD(+) = a 3-oxoacyl-CoA + NADH + H(+)</text>
        <dbReference type="Rhea" id="RHEA:22432"/>
        <dbReference type="ChEBI" id="CHEBI:15378"/>
        <dbReference type="ChEBI" id="CHEBI:57318"/>
        <dbReference type="ChEBI" id="CHEBI:57540"/>
        <dbReference type="ChEBI" id="CHEBI:57945"/>
        <dbReference type="ChEBI" id="CHEBI:90726"/>
        <dbReference type="EC" id="1.1.1.35"/>
    </reaction>
</comment>
<keyword evidence="20" id="KW-1185">Reference proteome</keyword>
<evidence type="ECO:0000256" key="4">
    <source>
        <dbReference type="ARBA" id="ARBA00008750"/>
    </source>
</evidence>
<dbReference type="CDD" id="cd06558">
    <property type="entry name" value="crotonase-like"/>
    <property type="match status" value="1"/>
</dbReference>
<dbReference type="InterPro" id="IPR018376">
    <property type="entry name" value="Enoyl-CoA_hyd/isom_CS"/>
</dbReference>
<dbReference type="RefSeq" id="WP_397096501.1">
    <property type="nucleotide sequence ID" value="NZ_JBIRYO010000063.1"/>
</dbReference>
<evidence type="ECO:0000256" key="14">
    <source>
        <dbReference type="ARBA" id="ARBA00023717"/>
    </source>
</evidence>
<comment type="similarity">
    <text evidence="4">In the N-terminal section; belongs to the enoyl-CoA hydratase/isomerase family.</text>
</comment>
<comment type="function">
    <text evidence="1">Could possibly oxidize fatty acids using specific components.</text>
</comment>
<gene>
    <name evidence="19" type="ORF">ACH49W_36265</name>
</gene>
<keyword evidence="9" id="KW-0520">NAD</keyword>
<evidence type="ECO:0000259" key="17">
    <source>
        <dbReference type="Pfam" id="PF00725"/>
    </source>
</evidence>
<dbReference type="InterPro" id="IPR006176">
    <property type="entry name" value="3-OHacyl-CoA_DH_NAD-bd"/>
</dbReference>
<dbReference type="PROSITE" id="PS00166">
    <property type="entry name" value="ENOYL_COA_HYDRATASE"/>
    <property type="match status" value="1"/>
</dbReference>
<evidence type="ECO:0000256" key="1">
    <source>
        <dbReference type="ARBA" id="ARBA00002994"/>
    </source>
</evidence>
<evidence type="ECO:0000256" key="8">
    <source>
        <dbReference type="ARBA" id="ARBA00023002"/>
    </source>
</evidence>
<evidence type="ECO:0000256" key="6">
    <source>
        <dbReference type="ARBA" id="ARBA00022832"/>
    </source>
</evidence>
<feature type="domain" description="3-hydroxyacyl-CoA dehydrogenase C-terminal" evidence="17">
    <location>
        <begin position="497"/>
        <end position="597"/>
    </location>
</feature>
<evidence type="ECO:0000313" key="19">
    <source>
        <dbReference type="EMBL" id="MFI2478817.1"/>
    </source>
</evidence>
<dbReference type="PANTHER" id="PTHR43612">
    <property type="entry name" value="TRIFUNCTIONAL ENZYME SUBUNIT ALPHA"/>
    <property type="match status" value="1"/>
</dbReference>
<dbReference type="InterPro" id="IPR050136">
    <property type="entry name" value="FA_oxidation_alpha_subunit"/>
</dbReference>
<comment type="caution">
    <text evidence="19">The sequence shown here is derived from an EMBL/GenBank/DDBJ whole genome shotgun (WGS) entry which is preliminary data.</text>
</comment>
<dbReference type="Pfam" id="PF02737">
    <property type="entry name" value="3HCDH_N"/>
    <property type="match status" value="1"/>
</dbReference>
<reference evidence="19 20" key="1">
    <citation type="submission" date="2024-10" db="EMBL/GenBank/DDBJ databases">
        <title>The Natural Products Discovery Center: Release of the First 8490 Sequenced Strains for Exploring Actinobacteria Biosynthetic Diversity.</title>
        <authorList>
            <person name="Kalkreuter E."/>
            <person name="Kautsar S.A."/>
            <person name="Yang D."/>
            <person name="Bader C.D."/>
            <person name="Teijaro C.N."/>
            <person name="Fluegel L."/>
            <person name="Davis C.M."/>
            <person name="Simpson J.R."/>
            <person name="Lauterbach L."/>
            <person name="Steele A.D."/>
            <person name="Gui C."/>
            <person name="Meng S."/>
            <person name="Li G."/>
            <person name="Viehrig K."/>
            <person name="Ye F."/>
            <person name="Su P."/>
            <person name="Kiefer A.F."/>
            <person name="Nichols A."/>
            <person name="Cepeda A.J."/>
            <person name="Yan W."/>
            <person name="Fan B."/>
            <person name="Jiang Y."/>
            <person name="Adhikari A."/>
            <person name="Zheng C.-J."/>
            <person name="Schuster L."/>
            <person name="Cowan T.M."/>
            <person name="Smanski M.J."/>
            <person name="Chevrette M.G."/>
            <person name="De Carvalho L.P.S."/>
            <person name="Shen B."/>
        </authorList>
    </citation>
    <scope>NUCLEOTIDE SEQUENCE [LARGE SCALE GENOMIC DNA]</scope>
    <source>
        <strain evidence="19 20">NPDC019275</strain>
    </source>
</reference>
<organism evidence="19 20">
    <name type="scientific">Nocardia xishanensis</name>
    <dbReference type="NCBI Taxonomy" id="238964"/>
    <lineage>
        <taxon>Bacteria</taxon>
        <taxon>Bacillati</taxon>
        <taxon>Actinomycetota</taxon>
        <taxon>Actinomycetes</taxon>
        <taxon>Mycobacteriales</taxon>
        <taxon>Nocardiaceae</taxon>
        <taxon>Nocardia</taxon>
    </lineage>
</organism>
<comment type="catalytic activity">
    <reaction evidence="14">
        <text>a 4-saturated-(3S)-3-hydroxyacyl-CoA = a (3E)-enoyl-CoA + H2O</text>
        <dbReference type="Rhea" id="RHEA:20724"/>
        <dbReference type="ChEBI" id="CHEBI:15377"/>
        <dbReference type="ChEBI" id="CHEBI:58521"/>
        <dbReference type="ChEBI" id="CHEBI:137480"/>
        <dbReference type="EC" id="4.2.1.17"/>
    </reaction>
</comment>
<evidence type="ECO:0000256" key="2">
    <source>
        <dbReference type="ARBA" id="ARBA00005005"/>
    </source>
</evidence>
<dbReference type="Pfam" id="PF00378">
    <property type="entry name" value="ECH_1"/>
    <property type="match status" value="1"/>
</dbReference>
<keyword evidence="8" id="KW-0560">Oxidoreductase</keyword>
<evidence type="ECO:0000256" key="7">
    <source>
        <dbReference type="ARBA" id="ARBA00022963"/>
    </source>
</evidence>
<dbReference type="SUPFAM" id="SSF48179">
    <property type="entry name" value="6-phosphogluconate dehydrogenase C-terminal domain-like"/>
    <property type="match status" value="2"/>
</dbReference>
<dbReference type="Pfam" id="PF00725">
    <property type="entry name" value="3HCDH"/>
    <property type="match status" value="1"/>
</dbReference>
<dbReference type="Proteomes" id="UP001611415">
    <property type="component" value="Unassembled WGS sequence"/>
</dbReference>
<evidence type="ECO:0000256" key="5">
    <source>
        <dbReference type="ARBA" id="ARBA00012076"/>
    </source>
</evidence>
<dbReference type="SUPFAM" id="SSF51735">
    <property type="entry name" value="NAD(P)-binding Rossmann-fold domains"/>
    <property type="match status" value="1"/>
</dbReference>
<dbReference type="Gene3D" id="3.90.226.10">
    <property type="entry name" value="2-enoyl-CoA Hydratase, Chain A, domain 1"/>
    <property type="match status" value="1"/>
</dbReference>
<comment type="pathway">
    <text evidence="2">Lipid metabolism; fatty acid beta-oxidation.</text>
</comment>
<evidence type="ECO:0000259" key="18">
    <source>
        <dbReference type="Pfam" id="PF02737"/>
    </source>
</evidence>
<comment type="catalytic activity">
    <reaction evidence="13">
        <text>a (3S)-3-hydroxyacyl-CoA = a (2E)-enoyl-CoA + H2O</text>
        <dbReference type="Rhea" id="RHEA:16105"/>
        <dbReference type="ChEBI" id="CHEBI:15377"/>
        <dbReference type="ChEBI" id="CHEBI:57318"/>
        <dbReference type="ChEBI" id="CHEBI:58856"/>
        <dbReference type="EC" id="4.2.1.17"/>
    </reaction>
</comment>
<accession>A0ABW7XCF1</accession>
<dbReference type="PANTHER" id="PTHR43612:SF3">
    <property type="entry name" value="TRIFUNCTIONAL ENZYME SUBUNIT ALPHA, MITOCHONDRIAL"/>
    <property type="match status" value="1"/>
</dbReference>
<evidence type="ECO:0000256" key="16">
    <source>
        <dbReference type="RuleBase" id="RU003707"/>
    </source>
</evidence>
<keyword evidence="10" id="KW-0443">Lipid metabolism</keyword>
<evidence type="ECO:0000256" key="13">
    <source>
        <dbReference type="ARBA" id="ARBA00023709"/>
    </source>
</evidence>
<evidence type="ECO:0000256" key="12">
    <source>
        <dbReference type="ARBA" id="ARBA00023268"/>
    </source>
</evidence>
<dbReference type="Gene3D" id="3.40.50.720">
    <property type="entry name" value="NAD(P)-binding Rossmann-like Domain"/>
    <property type="match status" value="1"/>
</dbReference>
<dbReference type="InterPro" id="IPR036291">
    <property type="entry name" value="NAD(P)-bd_dom_sf"/>
</dbReference>
<dbReference type="InterPro" id="IPR008927">
    <property type="entry name" value="6-PGluconate_DH-like_C_sf"/>
</dbReference>
<keyword evidence="11" id="KW-0456">Lyase</keyword>
<evidence type="ECO:0000256" key="9">
    <source>
        <dbReference type="ARBA" id="ARBA00023027"/>
    </source>
</evidence>
<sequence length="715" mass="76590">MNNTSVIDWQRDGDIVVLTLNDRTASANTMTDRFHASLTATVDRLEEERGSFRGVILASAKKTFFAGGNLDDLVLATPERSENFRRFCDALKHELRRIETLGVPVVSAINGAALGGGLELTLATHYRIAVRGRAVLGLPEVGLGLLPAAGGVTRTVRLLGLRTALDEVLLSGTKFSADAAAEIGLVDKVVATAADLVPTAKDWIAEHPDARQPWDTEGYEIPGGMPSAAELGALSANLRKRLRGAPLPAPRAILAAAVEGAQTDFDAASLIETRYCIPLVTGQTAKNMIQATFFDLQTVNNGANRPGDVPAFAAKKVGVIGAGMMGSALAYVCARAGIDVILRDVTIDAAVRGKKYAEKLEARAVEHGERTSESAAALLDRIVPTDRAEDFAGVDFVVEAVFEDVALKQRVLREVQEVVDPNAVLGSNTSTLPITTLAEGVVRPGDFIGVHFFSPVDKMPLVEIITGKATSRETLAKAFDFSRQIGKTPIVVNDSRGFFTSRVISTFLNEAAAAIGEGIPAALVEQAGAQAGYPSPPLQLIDDLTLTLPRKIREEKRAAMEAAGQKWVAHGSDSVINRMIDEFDRKGRSTGTGFYDYDESGRRARLWPGLRAAFGPERKISIRDLQERMLFAEAIETVRCLDEGVLASVADANIGSLYGIGFPSWTGGVLQYINGYPGGPAGFIERARQLADRYGSRFTPPDSLVARAAAGEFYR</sequence>
<evidence type="ECO:0000313" key="20">
    <source>
        <dbReference type="Proteomes" id="UP001611415"/>
    </source>
</evidence>
<dbReference type="InterPro" id="IPR001753">
    <property type="entry name" value="Enoyl-CoA_hydra/iso"/>
</dbReference>
<evidence type="ECO:0000256" key="15">
    <source>
        <dbReference type="ARBA" id="ARBA00049556"/>
    </source>
</evidence>
<keyword evidence="6" id="KW-0276">Fatty acid metabolism</keyword>
<feature type="domain" description="3-hydroxyacyl-CoA dehydrogenase NAD binding" evidence="18">
    <location>
        <begin position="316"/>
        <end position="494"/>
    </location>
</feature>
<name>A0ABW7XCF1_9NOCA</name>
<evidence type="ECO:0000256" key="11">
    <source>
        <dbReference type="ARBA" id="ARBA00023239"/>
    </source>
</evidence>
<evidence type="ECO:0000256" key="3">
    <source>
        <dbReference type="ARBA" id="ARBA00007005"/>
    </source>
</evidence>
<comment type="similarity">
    <text evidence="16">Belongs to the enoyl-CoA hydratase/isomerase family.</text>
</comment>
<keyword evidence="12" id="KW-0511">Multifunctional enzyme</keyword>
<dbReference type="EC" id="4.2.1.17" evidence="5"/>
<keyword evidence="7" id="KW-0442">Lipid degradation</keyword>
<dbReference type="SUPFAM" id="SSF52096">
    <property type="entry name" value="ClpP/crotonase"/>
    <property type="match status" value="1"/>
</dbReference>
<comment type="similarity">
    <text evidence="3">In the central section; belongs to the 3-hydroxyacyl-CoA dehydrogenase family.</text>
</comment>
<evidence type="ECO:0000256" key="10">
    <source>
        <dbReference type="ARBA" id="ARBA00023098"/>
    </source>
</evidence>
<proteinExistence type="inferred from homology"/>
<protein>
    <recommendedName>
        <fullName evidence="5">enoyl-CoA hydratase</fullName>
        <ecNumber evidence="5">4.2.1.17</ecNumber>
    </recommendedName>
</protein>
<dbReference type="EMBL" id="JBIRYO010000063">
    <property type="protein sequence ID" value="MFI2478817.1"/>
    <property type="molecule type" value="Genomic_DNA"/>
</dbReference>
<dbReference type="InterPro" id="IPR006108">
    <property type="entry name" value="3HC_DH_C"/>
</dbReference>